<keyword evidence="2" id="KW-1185">Reference proteome</keyword>
<proteinExistence type="predicted"/>
<comment type="caution">
    <text evidence="1">The sequence shown here is derived from an EMBL/GenBank/DDBJ whole genome shotgun (WGS) entry which is preliminary data.</text>
</comment>
<sequence>MLGAGPAGLALAGACARAGLHTVVADPDPHRPWARTFGLWRDELPGLPAGAVAAAPGTALAAGREPHPVPREYVVLDNAGLRRWLADDRVRLVSGRAVAVRHGGAGSSVELASGERLPARVVADARGAPARRVPGAEQVAYGLVLPARALPGADDTAVFMDWRGIPPGPDPSFLYRVPLGDGRVLAEETSLARRPGLDPAVLARRLRRRLAAAGVDTSGCSEVSEELVRIPLDTPPPRPGRTVPFGAAAGLVHPATGYSVAASLILAPRVAGAIATTLPRGPVAAVRAARGEVWSPSALAVHVLRRHALRALLALPPREVPGFFDVFFALPAERQRAFTSGREDLPGTAAAMAALFRSVPGRLRPTLAGFGRPRPARA</sequence>
<dbReference type="PANTHER" id="PTHR39757">
    <property type="match status" value="1"/>
</dbReference>
<dbReference type="Gene3D" id="3.50.50.60">
    <property type="entry name" value="FAD/NAD(P)-binding domain"/>
    <property type="match status" value="1"/>
</dbReference>
<dbReference type="SUPFAM" id="SSF51905">
    <property type="entry name" value="FAD/NAD(P)-binding domain"/>
    <property type="match status" value="1"/>
</dbReference>
<evidence type="ECO:0000313" key="2">
    <source>
        <dbReference type="Proteomes" id="UP000238362"/>
    </source>
</evidence>
<accession>A0A2T0LRE5</accession>
<name>A0A2T0LRE5_9PSEU</name>
<dbReference type="Pfam" id="PF05834">
    <property type="entry name" value="Lycopene_cycl"/>
    <property type="match status" value="1"/>
</dbReference>
<reference evidence="1 2" key="1">
    <citation type="submission" date="2018-03" db="EMBL/GenBank/DDBJ databases">
        <title>Genomic Encyclopedia of Type Strains, Phase III (KMG-III): the genomes of soil and plant-associated and newly described type strains.</title>
        <authorList>
            <person name="Whitman W."/>
        </authorList>
    </citation>
    <scope>NUCLEOTIDE SEQUENCE [LARGE SCALE GENOMIC DNA]</scope>
    <source>
        <strain evidence="1 2">CGMCC 4.7125</strain>
    </source>
</reference>
<evidence type="ECO:0000313" key="1">
    <source>
        <dbReference type="EMBL" id="PRX46015.1"/>
    </source>
</evidence>
<dbReference type="PANTHER" id="PTHR39757:SF5">
    <property type="entry name" value="OS02G0190600 PROTEIN"/>
    <property type="match status" value="1"/>
</dbReference>
<gene>
    <name evidence="1" type="ORF">B0I33_108162</name>
</gene>
<dbReference type="EMBL" id="PVNH01000008">
    <property type="protein sequence ID" value="PRX46015.1"/>
    <property type="molecule type" value="Genomic_DNA"/>
</dbReference>
<dbReference type="InterPro" id="IPR036188">
    <property type="entry name" value="FAD/NAD-bd_sf"/>
</dbReference>
<organism evidence="1 2">
    <name type="scientific">Prauserella shujinwangii</name>
    <dbReference type="NCBI Taxonomy" id="1453103"/>
    <lineage>
        <taxon>Bacteria</taxon>
        <taxon>Bacillati</taxon>
        <taxon>Actinomycetota</taxon>
        <taxon>Actinomycetes</taxon>
        <taxon>Pseudonocardiales</taxon>
        <taxon>Pseudonocardiaceae</taxon>
        <taxon>Prauserella</taxon>
    </lineage>
</organism>
<protein>
    <submittedName>
        <fullName evidence="1">Lycopene cyclase (CrtL-type)</fullName>
    </submittedName>
</protein>
<dbReference type="Proteomes" id="UP000238362">
    <property type="component" value="Unassembled WGS sequence"/>
</dbReference>
<dbReference type="AlphaFoldDB" id="A0A2T0LRE5"/>